<evidence type="ECO:0000256" key="2">
    <source>
        <dbReference type="ARBA" id="ARBA00022692"/>
    </source>
</evidence>
<dbReference type="PANTHER" id="PTHR31357:SF18">
    <property type="entry name" value="SERPENTINE RECEPTOR, CLASS T"/>
    <property type="match status" value="1"/>
</dbReference>
<comment type="caution">
    <text evidence="6">The sequence shown here is derived from an EMBL/GenBank/DDBJ whole genome shotgun (WGS) entry which is preliminary data.</text>
</comment>
<keyword evidence="7" id="KW-1185">Reference proteome</keyword>
<feature type="transmembrane region" description="Helical" evidence="5">
    <location>
        <begin position="162"/>
        <end position="184"/>
    </location>
</feature>
<proteinExistence type="predicted"/>
<gene>
    <name evidence="6" type="ORF">CYNAS_LOCUS19927</name>
</gene>
<sequence length="217" mass="24832">MISFAILQFAMVAERYVALWKRSSYETFGKKLGISFAFFSVTAGFAIVSWTTRIEEFSALPYCTPSSPRAVERITLLCYFLCSINAITLVGVAVLFTGNYIAVKSKRFDLSSSYQLVENYSVIKLLLPLSVFQSICYAFFTVSSGVLAILVNEFDYITFRMLFLLTYVIPFYTVISPSMIWYMISKSQRLKSIKLRQVTQHASKVDDIYFGAYLKMW</sequence>
<evidence type="ECO:0000256" key="5">
    <source>
        <dbReference type="SAM" id="Phobius"/>
    </source>
</evidence>
<evidence type="ECO:0000256" key="1">
    <source>
        <dbReference type="ARBA" id="ARBA00004141"/>
    </source>
</evidence>
<accession>A0AA36HBW0</accession>
<feature type="transmembrane region" description="Helical" evidence="5">
    <location>
        <begin position="74"/>
        <end position="101"/>
    </location>
</feature>
<dbReference type="InterPro" id="IPR051080">
    <property type="entry name" value="Nematode_rcpt-like_serp_alpha"/>
</dbReference>
<dbReference type="Proteomes" id="UP001176961">
    <property type="component" value="Unassembled WGS sequence"/>
</dbReference>
<name>A0AA36HBW0_CYLNA</name>
<protein>
    <submittedName>
        <fullName evidence="6">Uncharacterized protein</fullName>
    </submittedName>
</protein>
<evidence type="ECO:0000313" key="7">
    <source>
        <dbReference type="Proteomes" id="UP001176961"/>
    </source>
</evidence>
<evidence type="ECO:0000256" key="4">
    <source>
        <dbReference type="ARBA" id="ARBA00023136"/>
    </source>
</evidence>
<evidence type="ECO:0000313" key="6">
    <source>
        <dbReference type="EMBL" id="CAJ0607944.1"/>
    </source>
</evidence>
<keyword evidence="3 5" id="KW-1133">Transmembrane helix</keyword>
<dbReference type="GO" id="GO:0004984">
    <property type="term" value="F:olfactory receptor activity"/>
    <property type="evidence" value="ECO:0007669"/>
    <property type="project" value="TreeGrafter"/>
</dbReference>
<dbReference type="PANTHER" id="PTHR31357">
    <property type="entry name" value="SERPENTINE RECEPTOR CLASS ALPHA-10"/>
    <property type="match status" value="1"/>
</dbReference>
<dbReference type="GO" id="GO:0016020">
    <property type="term" value="C:membrane"/>
    <property type="evidence" value="ECO:0007669"/>
    <property type="project" value="UniProtKB-SubCell"/>
</dbReference>
<keyword evidence="4 5" id="KW-0472">Membrane</keyword>
<dbReference type="InterPro" id="IPR019408">
    <property type="entry name" value="7TM_GPCR_serpentine_rcpt_Srab"/>
</dbReference>
<feature type="transmembrane region" description="Helical" evidence="5">
    <location>
        <begin position="32"/>
        <end position="54"/>
    </location>
</feature>
<feature type="transmembrane region" description="Helical" evidence="5">
    <location>
        <begin position="122"/>
        <end position="150"/>
    </location>
</feature>
<evidence type="ECO:0000256" key="3">
    <source>
        <dbReference type="ARBA" id="ARBA00022989"/>
    </source>
</evidence>
<organism evidence="6 7">
    <name type="scientific">Cylicocyclus nassatus</name>
    <name type="common">Nematode worm</name>
    <dbReference type="NCBI Taxonomy" id="53992"/>
    <lineage>
        <taxon>Eukaryota</taxon>
        <taxon>Metazoa</taxon>
        <taxon>Ecdysozoa</taxon>
        <taxon>Nematoda</taxon>
        <taxon>Chromadorea</taxon>
        <taxon>Rhabditida</taxon>
        <taxon>Rhabditina</taxon>
        <taxon>Rhabditomorpha</taxon>
        <taxon>Strongyloidea</taxon>
        <taxon>Strongylidae</taxon>
        <taxon>Cylicocyclus</taxon>
    </lineage>
</organism>
<dbReference type="AlphaFoldDB" id="A0AA36HBW0"/>
<dbReference type="Pfam" id="PF10292">
    <property type="entry name" value="7TM_GPCR_Srab"/>
    <property type="match status" value="1"/>
</dbReference>
<keyword evidence="2 5" id="KW-0812">Transmembrane</keyword>
<dbReference type="EMBL" id="CATQJL010000316">
    <property type="protein sequence ID" value="CAJ0607944.1"/>
    <property type="molecule type" value="Genomic_DNA"/>
</dbReference>
<reference evidence="6" key="1">
    <citation type="submission" date="2023-07" db="EMBL/GenBank/DDBJ databases">
        <authorList>
            <consortium name="CYATHOMIX"/>
        </authorList>
    </citation>
    <scope>NUCLEOTIDE SEQUENCE</scope>
    <source>
        <strain evidence="6">N/A</strain>
    </source>
</reference>
<comment type="subcellular location">
    <subcellularLocation>
        <location evidence="1">Membrane</location>
        <topology evidence="1">Multi-pass membrane protein</topology>
    </subcellularLocation>
</comment>